<dbReference type="InterPro" id="IPR008780">
    <property type="entry name" value="Plasmodium_Vir"/>
</dbReference>
<evidence type="ECO:0000256" key="1">
    <source>
        <dbReference type="SAM" id="Phobius"/>
    </source>
</evidence>
<proteinExistence type="predicted"/>
<evidence type="ECO:0000313" key="4">
    <source>
        <dbReference type="Proteomes" id="UP000078546"/>
    </source>
</evidence>
<sequence length="334" mass="39657">MSDEDYSLSILNSNVYYEKLDNAPDYSIYEHDVFWKSHIMKTCIKDTNMFDTILKAFHYVAYFKNERDTFFKERWDFLYFWVGSKALANIVESCPFENVISVLNSVKKHIHKIPYDYDIEKIDSSHFKHLKVVYDIFRNYESIELNIGGHTSNCTKKYKEYVDRSFSVYEQVKNVCETKGTEEYCKLFRYIVGKHNNKVLKKLTCNGTMPSFTVEQYKKSLLEDSDPDVDLKGEIRSQPYNMTIQAGEETSSSLHSDNIMPTFFPILGIFSTLFLLYNFSPFRSWLDNTKSKKEIIRHSLYEEDDEFFENEYESPDKHEEYNRHDVSYHSIINT</sequence>
<feature type="transmembrane region" description="Helical" evidence="1">
    <location>
        <begin position="259"/>
        <end position="279"/>
    </location>
</feature>
<dbReference type="Pfam" id="PF05795">
    <property type="entry name" value="Plasmodium_Vir"/>
    <property type="match status" value="2"/>
</dbReference>
<keyword evidence="1" id="KW-1133">Transmembrane helix</keyword>
<dbReference type="Proteomes" id="UP000078560">
    <property type="component" value="Unassembled WGS sequence"/>
</dbReference>
<keyword evidence="1" id="KW-0472">Membrane</keyword>
<dbReference type="AlphaFoldDB" id="A0A1A8WB79"/>
<accession>A0A1A8WB79</accession>
<keyword evidence="1" id="KW-0812">Transmembrane</keyword>
<dbReference type="EMBL" id="FLQU01000912">
    <property type="protein sequence ID" value="SBS90269.1"/>
    <property type="molecule type" value="Genomic_DNA"/>
</dbReference>
<reference evidence="4 5" key="2">
    <citation type="submission" date="2016-05" db="EMBL/GenBank/DDBJ databases">
        <authorList>
            <person name="Naeem Raeece"/>
        </authorList>
    </citation>
    <scope>NUCLEOTIDE SEQUENCE [LARGE SCALE GENOMIC DNA]</scope>
</reference>
<evidence type="ECO:0000313" key="5">
    <source>
        <dbReference type="Proteomes" id="UP000078560"/>
    </source>
</evidence>
<protein>
    <submittedName>
        <fullName evidence="2">PIR Superfamily Protein</fullName>
    </submittedName>
</protein>
<dbReference type="EMBL" id="FLQV01001720">
    <property type="protein sequence ID" value="SBT00116.1"/>
    <property type="molecule type" value="Genomic_DNA"/>
</dbReference>
<organism evidence="2 5">
    <name type="scientific">Plasmodium ovale curtisi</name>
    <dbReference type="NCBI Taxonomy" id="864141"/>
    <lineage>
        <taxon>Eukaryota</taxon>
        <taxon>Sar</taxon>
        <taxon>Alveolata</taxon>
        <taxon>Apicomplexa</taxon>
        <taxon>Aconoidasida</taxon>
        <taxon>Haemosporida</taxon>
        <taxon>Plasmodiidae</taxon>
        <taxon>Plasmodium</taxon>
        <taxon>Plasmodium (Plasmodium)</taxon>
    </lineage>
</organism>
<evidence type="ECO:0000313" key="2">
    <source>
        <dbReference type="EMBL" id="SBS90269.1"/>
    </source>
</evidence>
<dbReference type="Proteomes" id="UP000078546">
    <property type="component" value="Unassembled WGS sequence"/>
</dbReference>
<name>A0A1A8WB79_PLAOA</name>
<reference evidence="2" key="1">
    <citation type="submission" date="2016-05" db="EMBL/GenBank/DDBJ databases">
        <authorList>
            <person name="Lavstsen T."/>
            <person name="Jespersen J.S."/>
        </authorList>
    </citation>
    <scope>NUCLEOTIDE SEQUENCE [LARGE SCALE GENOMIC DNA]</scope>
</reference>
<gene>
    <name evidence="3" type="ORF">POVCU1_057670</name>
    <name evidence="2" type="ORF">POVCU2_0060390</name>
</gene>
<evidence type="ECO:0000313" key="3">
    <source>
        <dbReference type="EMBL" id="SBT00116.1"/>
    </source>
</evidence>